<evidence type="ECO:0000256" key="1">
    <source>
        <dbReference type="SAM" id="MobiDB-lite"/>
    </source>
</evidence>
<dbReference type="GeneID" id="94168726"/>
<dbReference type="EMBL" id="JAFHKP010000034">
    <property type="protein sequence ID" value="KAG5468612.1"/>
    <property type="molecule type" value="Genomic_DNA"/>
</dbReference>
<organism evidence="2 3">
    <name type="scientific">Leishmania enriettii</name>
    <dbReference type="NCBI Taxonomy" id="5663"/>
    <lineage>
        <taxon>Eukaryota</taxon>
        <taxon>Discoba</taxon>
        <taxon>Euglenozoa</taxon>
        <taxon>Kinetoplastea</taxon>
        <taxon>Metakinetoplastina</taxon>
        <taxon>Trypanosomatida</taxon>
        <taxon>Trypanosomatidae</taxon>
        <taxon>Leishmaniinae</taxon>
        <taxon>Leishmania</taxon>
    </lineage>
</organism>
<dbReference type="OrthoDB" id="273756at2759"/>
<name>A0A836FSU9_LEIEN</name>
<feature type="compositionally biased region" description="Low complexity" evidence="1">
    <location>
        <begin position="404"/>
        <end position="416"/>
    </location>
</feature>
<sequence length="632" mass="67055">MSTVKEQQRTAAAPPAATSPFICLSTQCDVLYRVGGLPHSFAFISEQSVYTRAVEQLRYATPSPSVLLAAGERFAGSDAAAPCQGPGEDANSFLPHVYINSQPPNPFPSIQQFEAVQRAAREQEKRRAKAHHRSSTALVKGSGDEAKTPPTKHELIPSGPLLAQRTYRHDYEHRGCEGHSNTTAAAPHGDAAEQTAGSLFKDSAPFASPSLQLVFPSPVLLRAVAQLVLTMQASSSTSAARFALAQYRGVQLLPWRASLHEVQESAAPSTPRLSPEAVVVSVLPQVVVEQATTRARVTSGQLSSPDSRSVEVKDSATLYALVPLSGPHAQSGTQGVKRAREEAPGAIQGGAAVNITTAAVVAGAVLCERLATTTEAAAAQTTSVRYAAVTADGFEGWMPRSGEGKSSPSPTPSKGSCVAESVLYEEESMWMTDGVYRPLFSLPLASPAETFVAGGANAPPSENGSSAQSATHAAFVKTSAFLFLSFLVHHSWCVHVHSAIAQALAAHRLPSKIEQQVGSAGPTFTVSHVTCLPPLQEVRRSPQYEWKSMLVYRRYEKQTAGGAAVPPLRQGPALWQLAILVVNRKAQLQWSMCNASPVADIGADSAAGSSRTNEHEGIWDRSGSLDDLLHQL</sequence>
<feature type="compositionally biased region" description="Basic and acidic residues" evidence="1">
    <location>
        <begin position="142"/>
        <end position="155"/>
    </location>
</feature>
<dbReference type="AlphaFoldDB" id="A0A836FSU9"/>
<evidence type="ECO:0000313" key="2">
    <source>
        <dbReference type="EMBL" id="KAG5468612.1"/>
    </source>
</evidence>
<dbReference type="Proteomes" id="UP000674179">
    <property type="component" value="Chromosome 34"/>
</dbReference>
<proteinExistence type="predicted"/>
<feature type="region of interest" description="Disordered" evidence="1">
    <location>
        <begin position="121"/>
        <end position="157"/>
    </location>
</feature>
<feature type="region of interest" description="Disordered" evidence="1">
    <location>
        <begin position="397"/>
        <end position="416"/>
    </location>
</feature>
<accession>A0A836FSU9</accession>
<reference evidence="2 3" key="1">
    <citation type="submission" date="2021-02" db="EMBL/GenBank/DDBJ databases">
        <title>Leishmania (Mundinia) enrietti genome sequencing and assembly.</title>
        <authorList>
            <person name="Almutairi H."/>
            <person name="Gatherer D."/>
        </authorList>
    </citation>
    <scope>NUCLEOTIDE SEQUENCE [LARGE SCALE GENOMIC DNA]</scope>
    <source>
        <strain evidence="2">CUR178</strain>
    </source>
</reference>
<dbReference type="KEGG" id="lenr:94168726"/>
<protein>
    <submittedName>
        <fullName evidence="2">Uncharacterized protein</fullName>
    </submittedName>
</protein>
<keyword evidence="3" id="KW-1185">Reference proteome</keyword>
<dbReference type="RefSeq" id="XP_067689319.1">
    <property type="nucleotide sequence ID" value="XM_067833216.1"/>
</dbReference>
<evidence type="ECO:0000313" key="3">
    <source>
        <dbReference type="Proteomes" id="UP000674179"/>
    </source>
</evidence>
<comment type="caution">
    <text evidence="2">The sequence shown here is derived from an EMBL/GenBank/DDBJ whole genome shotgun (WGS) entry which is preliminary data.</text>
</comment>
<gene>
    <name evidence="2" type="ORF">CUR178_01446</name>
</gene>